<evidence type="ECO:0000256" key="1">
    <source>
        <dbReference type="ARBA" id="ARBA00023180"/>
    </source>
</evidence>
<proteinExistence type="inferred from homology"/>
<keyword evidence="1" id="KW-0325">Glycoprotein</keyword>
<sequence length="97" mass="11559">MNFTVEDWDIQTEVCLMNQQIIKTNLEIAKQRFNYTEGVHIYQAMYGCQWDDETGQIHGYEQYGYDGEDFILFDPNTKTWIAPKPQSIITKHMWDND</sequence>
<organism evidence="4 5">
    <name type="scientific">Ilyodon furcidens</name>
    <name type="common">goldbreast splitfin</name>
    <dbReference type="NCBI Taxonomy" id="33524"/>
    <lineage>
        <taxon>Eukaryota</taxon>
        <taxon>Metazoa</taxon>
        <taxon>Chordata</taxon>
        <taxon>Craniata</taxon>
        <taxon>Vertebrata</taxon>
        <taxon>Euteleostomi</taxon>
        <taxon>Actinopterygii</taxon>
        <taxon>Neopterygii</taxon>
        <taxon>Teleostei</taxon>
        <taxon>Neoteleostei</taxon>
        <taxon>Acanthomorphata</taxon>
        <taxon>Ovalentaria</taxon>
        <taxon>Atherinomorphae</taxon>
        <taxon>Cyprinodontiformes</taxon>
        <taxon>Goodeidae</taxon>
        <taxon>Ilyodon</taxon>
    </lineage>
</organism>
<dbReference type="InterPro" id="IPR011162">
    <property type="entry name" value="MHC_I/II-like_Ag-recog"/>
</dbReference>
<dbReference type="EMBL" id="JAHRIQ010071196">
    <property type="protein sequence ID" value="MEQ2244495.1"/>
    <property type="molecule type" value="Genomic_DNA"/>
</dbReference>
<dbReference type="PRINTS" id="PR01638">
    <property type="entry name" value="MHCCLASSI"/>
</dbReference>
<comment type="caution">
    <text evidence="4">The sequence shown here is derived from an EMBL/GenBank/DDBJ whole genome shotgun (WGS) entry which is preliminary data.</text>
</comment>
<dbReference type="Pfam" id="PF00129">
    <property type="entry name" value="MHC_I"/>
    <property type="match status" value="1"/>
</dbReference>
<dbReference type="PANTHER" id="PTHR16675:SF237">
    <property type="entry name" value="MHC CLASS I ANTIGEN TRANSCRIPT VARIANT 1-RELATED"/>
    <property type="match status" value="1"/>
</dbReference>
<accession>A0ABV0UH74</accession>
<dbReference type="InterPro" id="IPR037055">
    <property type="entry name" value="MHC_I-like_Ag-recog_sf"/>
</dbReference>
<reference evidence="4 5" key="1">
    <citation type="submission" date="2021-06" db="EMBL/GenBank/DDBJ databases">
        <authorList>
            <person name="Palmer J.M."/>
        </authorList>
    </citation>
    <scope>NUCLEOTIDE SEQUENCE [LARGE SCALE GENOMIC DNA]</scope>
    <source>
        <strain evidence="5">if_2019</strain>
        <tissue evidence="4">Muscle</tissue>
    </source>
</reference>
<protein>
    <recommendedName>
        <fullName evidence="3">MHC class I-like antigen recognition-like domain-containing protein</fullName>
    </recommendedName>
</protein>
<dbReference type="InterPro" id="IPR050208">
    <property type="entry name" value="MHC_class-I_related"/>
</dbReference>
<keyword evidence="5" id="KW-1185">Reference proteome</keyword>
<dbReference type="Gene3D" id="3.30.500.10">
    <property type="entry name" value="MHC class I-like antigen recognition-like"/>
    <property type="match status" value="1"/>
</dbReference>
<name>A0ABV0UH74_9TELE</name>
<evidence type="ECO:0000259" key="3">
    <source>
        <dbReference type="Pfam" id="PF00129"/>
    </source>
</evidence>
<dbReference type="InterPro" id="IPR011161">
    <property type="entry name" value="MHC_I-like_Ag-recog"/>
</dbReference>
<dbReference type="SUPFAM" id="SSF54452">
    <property type="entry name" value="MHC antigen-recognition domain"/>
    <property type="match status" value="1"/>
</dbReference>
<evidence type="ECO:0000256" key="2">
    <source>
        <dbReference type="RuleBase" id="RU004439"/>
    </source>
</evidence>
<dbReference type="InterPro" id="IPR001039">
    <property type="entry name" value="MHC_I_a_a1/a2"/>
</dbReference>
<dbReference type="PANTHER" id="PTHR16675">
    <property type="entry name" value="MHC CLASS I-RELATED"/>
    <property type="match status" value="1"/>
</dbReference>
<comment type="similarity">
    <text evidence="2">Belongs to the MHC class I family.</text>
</comment>
<evidence type="ECO:0000313" key="4">
    <source>
        <dbReference type="EMBL" id="MEQ2244495.1"/>
    </source>
</evidence>
<feature type="domain" description="MHC class I-like antigen recognition-like" evidence="3">
    <location>
        <begin position="5"/>
        <end position="96"/>
    </location>
</feature>
<gene>
    <name evidence="4" type="ORF">ILYODFUR_017708</name>
</gene>
<evidence type="ECO:0000313" key="5">
    <source>
        <dbReference type="Proteomes" id="UP001482620"/>
    </source>
</evidence>
<dbReference type="Proteomes" id="UP001482620">
    <property type="component" value="Unassembled WGS sequence"/>
</dbReference>